<dbReference type="PROSITE" id="PS51996">
    <property type="entry name" value="TR_MART"/>
    <property type="match status" value="1"/>
</dbReference>
<name>B2VIU9_ERWT9</name>
<accession>B2VIU9</accession>
<evidence type="ECO:0000313" key="7">
    <source>
        <dbReference type="Proteomes" id="UP000001726"/>
    </source>
</evidence>
<reference evidence="6 7" key="1">
    <citation type="journal article" date="2008" name="Environ. Microbiol.">
        <title>The genome of Erwinia tasmaniensis strain Et1/99, a non-pathogenic bacterium in the genus Erwinia.</title>
        <authorList>
            <person name="Kube M."/>
            <person name="Migdoll A.M."/>
            <person name="Mueller I."/>
            <person name="Kuhl H."/>
            <person name="Beck A."/>
            <person name="Reinhardt R."/>
            <person name="Geider K."/>
        </authorList>
    </citation>
    <scope>NUCLEOTIDE SEQUENCE [LARGE SCALE GENOMIC DNA]</scope>
    <source>
        <strain evidence="7">DSM 17950 / CFBP 7177 / CIP 109463 / NCPPB 4357 / Et1/99</strain>
    </source>
</reference>
<dbReference type="STRING" id="465817.ETA_12000"/>
<dbReference type="GO" id="GO:0106274">
    <property type="term" value="F:NAD+-protein-arginine ADP-ribosyltransferase activity"/>
    <property type="evidence" value="ECO:0007669"/>
    <property type="project" value="UniProtKB-EC"/>
</dbReference>
<dbReference type="RefSeq" id="WP_012440943.1">
    <property type="nucleotide sequence ID" value="NC_010694.1"/>
</dbReference>
<comment type="catalytic activity">
    <reaction evidence="3">
        <text>L-arginyl-[protein] + NAD(+) = N(omega)-(ADP-D-ribosyl)-L-arginyl-[protein] + nicotinamide + H(+)</text>
        <dbReference type="Rhea" id="RHEA:19149"/>
        <dbReference type="Rhea" id="RHEA-COMP:10532"/>
        <dbReference type="Rhea" id="RHEA-COMP:15087"/>
        <dbReference type="ChEBI" id="CHEBI:15378"/>
        <dbReference type="ChEBI" id="CHEBI:17154"/>
        <dbReference type="ChEBI" id="CHEBI:29965"/>
        <dbReference type="ChEBI" id="CHEBI:57540"/>
        <dbReference type="ChEBI" id="CHEBI:142554"/>
        <dbReference type="EC" id="2.4.2.31"/>
    </reaction>
</comment>
<proteinExistence type="predicted"/>
<evidence type="ECO:0000313" key="6">
    <source>
        <dbReference type="EMBL" id="CAO96246.1"/>
    </source>
</evidence>
<dbReference type="AlphaFoldDB" id="B2VIU9"/>
<gene>
    <name evidence="6" type="ordered locus">ETA_12000</name>
</gene>
<keyword evidence="7" id="KW-1185">Reference proteome</keyword>
<dbReference type="Gene3D" id="3.90.176.10">
    <property type="entry name" value="Toxin ADP-ribosyltransferase, Chain A, domain 1"/>
    <property type="match status" value="1"/>
</dbReference>
<evidence type="ECO:0000256" key="3">
    <source>
        <dbReference type="ARBA" id="ARBA00047597"/>
    </source>
</evidence>
<dbReference type="Proteomes" id="UP000001726">
    <property type="component" value="Chromosome"/>
</dbReference>
<dbReference type="EMBL" id="CU468135">
    <property type="protein sequence ID" value="CAO96246.1"/>
    <property type="molecule type" value="Genomic_DNA"/>
</dbReference>
<dbReference type="EC" id="2.4.2.31" evidence="1"/>
<feature type="domain" description="ADP ribosyltransferase" evidence="5">
    <location>
        <begin position="668"/>
        <end position="816"/>
    </location>
</feature>
<sequence>MPFITSETPSSPPLSPLMVSHENDNHPEYYRRGVASSIRSASRSAVEMTVPPDSPFRHFWPYVSSGPGGWRDGSKSNTTATDEDELNEIHVKGGGLQRMAEEYSPIRRQPDALSAPVFTLRGKTGAVCGAVLVTAGVGAFCYGRGLMGSAETEISVANQHINLHANTARSINAALPSEMLPVAAAMWAPGVVTTTEKFQADDVKRVKLDFSCLEKRQFLNLPSVLRQIGNTLSNPVEMLAQESLVIDYYNKLGRCPGDSDIEKISAITEKVDQTVSALLSFIPEMTPLIMIQRIGGKLFKMLADGLDERPLNQQDIIDLNNQVLMMAKLIADFSPKDENHRIIGNKAALPEGTTLKNNHLHISLNSDQYRLTHHDEGYVAIKDDMKIRVTYSNKDKQWVSFEEKNAVQSPDTGLPEKPLKSIISSRDIVDLELTAVLNSVPHLDAKMFFRLKPNGNGIYRCPTPNKNHALRAVKINEKFYRVRKGSVQRFLVLDAQPDKEVFFYHGKYHLANRMKSADVAYTSCRLKRAPALPCMSLSADISKIFKDNHDASFNPASVGELSPDEKYPAMLVSSRGKRYIRHNNILLKAKIIESRGSNAEVRLFGEKKRGFLNRKKEFYIGSGYFSLEKGNGFLTSKIENTMEVFKFSRSSAEVYHLLQDFDDRVGGITSDEYQSIRTYGGASYLTINGFLLRDMPKEYISPRIRETVFRHVTNIRKMLKKLPVVRGVVYRGCVLNAQGMKAFMELRPGDIISSKKFISASTEQRVARNFAATSSGVHYKILVEKAAHPVMLYTGKLIEAEILIEDGTVFRCKAINGRDVQLEEVVEPTDDEKARMKYLFI</sequence>
<evidence type="ECO:0000256" key="4">
    <source>
        <dbReference type="SAM" id="MobiDB-lite"/>
    </source>
</evidence>
<dbReference type="SUPFAM" id="SSF56399">
    <property type="entry name" value="ADP-ribosylation"/>
    <property type="match status" value="1"/>
</dbReference>
<dbReference type="KEGG" id="eta:ETA_12000"/>
<dbReference type="eggNOG" id="COG5263">
    <property type="taxonomic scope" value="Bacteria"/>
</dbReference>
<dbReference type="HOGENOM" id="CLU_336099_0_0_6"/>
<dbReference type="OrthoDB" id="6512503at2"/>
<feature type="region of interest" description="Disordered" evidence="4">
    <location>
        <begin position="1"/>
        <end position="25"/>
    </location>
</feature>
<protein>
    <recommendedName>
        <fullName evidence="1">NAD(+)--protein-arginine ADP-ribosyltransferase</fullName>
        <ecNumber evidence="1">2.4.2.31</ecNumber>
    </recommendedName>
    <alternativeName>
        <fullName evidence="2">NAD(+)--arginine ADP-ribosyltransferase</fullName>
    </alternativeName>
</protein>
<dbReference type="Pfam" id="PF03496">
    <property type="entry name" value="ADPrib_exo_Tox"/>
    <property type="match status" value="1"/>
</dbReference>
<organism evidence="6 7">
    <name type="scientific">Erwinia tasmaniensis (strain DSM 17950 / CFBP 7177 / CIP 109463 / NCPPB 4357 / Et1/99)</name>
    <dbReference type="NCBI Taxonomy" id="465817"/>
    <lineage>
        <taxon>Bacteria</taxon>
        <taxon>Pseudomonadati</taxon>
        <taxon>Pseudomonadota</taxon>
        <taxon>Gammaproteobacteria</taxon>
        <taxon>Enterobacterales</taxon>
        <taxon>Erwiniaceae</taxon>
        <taxon>Erwinia</taxon>
    </lineage>
</organism>
<evidence type="ECO:0000259" key="5">
    <source>
        <dbReference type="Pfam" id="PF03496"/>
    </source>
</evidence>
<evidence type="ECO:0000256" key="2">
    <source>
        <dbReference type="ARBA" id="ARBA00033021"/>
    </source>
</evidence>
<dbReference type="GO" id="GO:0005576">
    <property type="term" value="C:extracellular region"/>
    <property type="evidence" value="ECO:0007669"/>
    <property type="project" value="InterPro"/>
</dbReference>
<dbReference type="InterPro" id="IPR003540">
    <property type="entry name" value="ADP-ribosyltransferase"/>
</dbReference>
<evidence type="ECO:0000256" key="1">
    <source>
        <dbReference type="ARBA" id="ARBA00012031"/>
    </source>
</evidence>